<dbReference type="AlphaFoldDB" id="A0A517T294"/>
<accession>A0A517T294</accession>
<dbReference type="Gene3D" id="1.10.1470.10">
    <property type="entry name" value="YjbJ"/>
    <property type="match status" value="1"/>
</dbReference>
<dbReference type="EMBL" id="CP036272">
    <property type="protein sequence ID" value="QDT62504.1"/>
    <property type="molecule type" value="Genomic_DNA"/>
</dbReference>
<dbReference type="Proteomes" id="UP000315003">
    <property type="component" value="Chromosome"/>
</dbReference>
<name>A0A517T294_9BACT</name>
<proteinExistence type="predicted"/>
<keyword evidence="2" id="KW-1185">Reference proteome</keyword>
<reference evidence="1 2" key="1">
    <citation type="submission" date="2019-02" db="EMBL/GenBank/DDBJ databases">
        <title>Deep-cultivation of Planctomycetes and their phenomic and genomic characterization uncovers novel biology.</title>
        <authorList>
            <person name="Wiegand S."/>
            <person name="Jogler M."/>
            <person name="Boedeker C."/>
            <person name="Pinto D."/>
            <person name="Vollmers J."/>
            <person name="Rivas-Marin E."/>
            <person name="Kohn T."/>
            <person name="Peeters S.H."/>
            <person name="Heuer A."/>
            <person name="Rast P."/>
            <person name="Oberbeckmann S."/>
            <person name="Bunk B."/>
            <person name="Jeske O."/>
            <person name="Meyerdierks A."/>
            <person name="Storesund J.E."/>
            <person name="Kallscheuer N."/>
            <person name="Luecker S."/>
            <person name="Lage O.M."/>
            <person name="Pohl T."/>
            <person name="Merkel B.J."/>
            <person name="Hornburger P."/>
            <person name="Mueller R.-W."/>
            <person name="Bruemmer F."/>
            <person name="Labrenz M."/>
            <person name="Spormann A.M."/>
            <person name="Op den Camp H."/>
            <person name="Overmann J."/>
            <person name="Amann R."/>
            <person name="Jetten M.S.M."/>
            <person name="Mascher T."/>
            <person name="Medema M.H."/>
            <person name="Devos D.P."/>
            <person name="Kaster A.-K."/>
            <person name="Ovreas L."/>
            <person name="Rohde M."/>
            <person name="Galperin M.Y."/>
            <person name="Jogler C."/>
        </authorList>
    </citation>
    <scope>NUCLEOTIDE SEQUENCE [LARGE SCALE GENOMIC DNA]</scope>
    <source>
        <strain evidence="1 2">SV_7m_r</strain>
    </source>
</reference>
<dbReference type="SUPFAM" id="SSF69047">
    <property type="entry name" value="Hypothetical protein YjbJ"/>
    <property type="match status" value="1"/>
</dbReference>
<organism evidence="1 2">
    <name type="scientific">Stieleria bergensis</name>
    <dbReference type="NCBI Taxonomy" id="2528025"/>
    <lineage>
        <taxon>Bacteria</taxon>
        <taxon>Pseudomonadati</taxon>
        <taxon>Planctomycetota</taxon>
        <taxon>Planctomycetia</taxon>
        <taxon>Pirellulales</taxon>
        <taxon>Pirellulaceae</taxon>
        <taxon>Stieleria</taxon>
    </lineage>
</organism>
<dbReference type="InterPro" id="IPR036629">
    <property type="entry name" value="YjbJ_sf"/>
</dbReference>
<gene>
    <name evidence="1" type="ORF">SV7mr_50520</name>
</gene>
<evidence type="ECO:0008006" key="3">
    <source>
        <dbReference type="Google" id="ProtNLM"/>
    </source>
</evidence>
<sequence>MKWDQVKRDWLSVSQQIKLKWGKFTDEDLAMISGDRESFVRLFEQRYEDDQTTAEQKIDAFVLGLTLPTERSKILSWSQHCWNNIRSLTRVRPRI</sequence>
<evidence type="ECO:0000313" key="2">
    <source>
        <dbReference type="Proteomes" id="UP000315003"/>
    </source>
</evidence>
<protein>
    <recommendedName>
        <fullName evidence="3">CsbD-like domain-containing protein</fullName>
    </recommendedName>
</protein>
<evidence type="ECO:0000313" key="1">
    <source>
        <dbReference type="EMBL" id="QDT62504.1"/>
    </source>
</evidence>